<evidence type="ECO:0000313" key="2">
    <source>
        <dbReference type="Proteomes" id="UP001162992"/>
    </source>
</evidence>
<comment type="caution">
    <text evidence="1">The sequence shown here is derived from an EMBL/GenBank/DDBJ whole genome shotgun (WGS) entry which is preliminary data.</text>
</comment>
<organism evidence="1 2">
    <name type="scientific">Diphasiastrum complanatum</name>
    <name type="common">Issler's clubmoss</name>
    <name type="synonym">Lycopodium complanatum</name>
    <dbReference type="NCBI Taxonomy" id="34168"/>
    <lineage>
        <taxon>Eukaryota</taxon>
        <taxon>Viridiplantae</taxon>
        <taxon>Streptophyta</taxon>
        <taxon>Embryophyta</taxon>
        <taxon>Tracheophyta</taxon>
        <taxon>Lycopodiopsida</taxon>
        <taxon>Lycopodiales</taxon>
        <taxon>Lycopodiaceae</taxon>
        <taxon>Lycopodioideae</taxon>
        <taxon>Diphasiastrum</taxon>
    </lineage>
</organism>
<protein>
    <submittedName>
        <fullName evidence="1">Uncharacterized protein</fullName>
    </submittedName>
</protein>
<evidence type="ECO:0000313" key="1">
    <source>
        <dbReference type="EMBL" id="KAJ7543175.1"/>
    </source>
</evidence>
<dbReference type="EMBL" id="CM055100">
    <property type="protein sequence ID" value="KAJ7543175.1"/>
    <property type="molecule type" value="Genomic_DNA"/>
</dbReference>
<proteinExistence type="predicted"/>
<gene>
    <name evidence="1" type="ORF">O6H91_09G028000</name>
</gene>
<name>A0ACC2CMJ3_DIPCM</name>
<accession>A0ACC2CMJ3</accession>
<dbReference type="Proteomes" id="UP001162992">
    <property type="component" value="Chromosome 9"/>
</dbReference>
<sequence length="288" mass="30116">MALAALASTSSAISASSLTSPSVARPLSGASRLQAASFLKSENLQAFRSFTTWSGFHPNFVIFSRTKVSKKGGTDPLLFRNCVRAAAVAAPTTFKTLTPLGDRVLIKIQTVEEKTQGGILLPTTAQTKPQSGEVVAVGEGKKIGDKQLNPSVTIGDTIVYSKYAGTELQFNGADHLLLKEDDIAGLLSGDDIKDLKPINERVLIKVAEAEGKSAGGVLLTETAKEKPVIGTVVAVGSGTYGEDGEKKPLSVEAGNTVLYSKFAGNDFKGKDGSGYIVLRASDILAVLS</sequence>
<reference evidence="2" key="1">
    <citation type="journal article" date="2024" name="Proc. Natl. Acad. Sci. U.S.A.">
        <title>Extraordinary preservation of gene collinearity over three hundred million years revealed in homosporous lycophytes.</title>
        <authorList>
            <person name="Li C."/>
            <person name="Wickell D."/>
            <person name="Kuo L.Y."/>
            <person name="Chen X."/>
            <person name="Nie B."/>
            <person name="Liao X."/>
            <person name="Peng D."/>
            <person name="Ji J."/>
            <person name="Jenkins J."/>
            <person name="Williams M."/>
            <person name="Shu S."/>
            <person name="Plott C."/>
            <person name="Barry K."/>
            <person name="Rajasekar S."/>
            <person name="Grimwood J."/>
            <person name="Han X."/>
            <person name="Sun S."/>
            <person name="Hou Z."/>
            <person name="He W."/>
            <person name="Dai G."/>
            <person name="Sun C."/>
            <person name="Schmutz J."/>
            <person name="Leebens-Mack J.H."/>
            <person name="Li F.W."/>
            <person name="Wang L."/>
        </authorList>
    </citation>
    <scope>NUCLEOTIDE SEQUENCE [LARGE SCALE GENOMIC DNA]</scope>
    <source>
        <strain evidence="2">cv. PW_Plant_1</strain>
    </source>
</reference>
<keyword evidence="2" id="KW-1185">Reference proteome</keyword>